<dbReference type="PANTHER" id="PTHR11614">
    <property type="entry name" value="PHOSPHOLIPASE-RELATED"/>
    <property type="match status" value="1"/>
</dbReference>
<proteinExistence type="predicted"/>
<evidence type="ECO:0000313" key="2">
    <source>
        <dbReference type="EMBL" id="RUT28435.1"/>
    </source>
</evidence>
<dbReference type="Pfam" id="PF12146">
    <property type="entry name" value="Hydrolase_4"/>
    <property type="match status" value="1"/>
</dbReference>
<evidence type="ECO:0000313" key="3">
    <source>
        <dbReference type="Proteomes" id="UP000272464"/>
    </source>
</evidence>
<dbReference type="AlphaFoldDB" id="A0A433X2Z9"/>
<dbReference type="RefSeq" id="WP_127200574.1">
    <property type="nucleotide sequence ID" value="NZ_RZNX01000010.1"/>
</dbReference>
<dbReference type="Gene3D" id="3.40.50.1820">
    <property type="entry name" value="alpha/beta hydrolase"/>
    <property type="match status" value="1"/>
</dbReference>
<accession>A0A433X2Z9</accession>
<feature type="domain" description="Serine aminopeptidase S33" evidence="1">
    <location>
        <begin position="33"/>
        <end position="295"/>
    </location>
</feature>
<keyword evidence="3" id="KW-1185">Reference proteome</keyword>
<dbReference type="InterPro" id="IPR022742">
    <property type="entry name" value="Hydrolase_4"/>
</dbReference>
<keyword evidence="2" id="KW-0378">Hydrolase</keyword>
<reference evidence="2 3" key="1">
    <citation type="submission" date="2018-12" db="EMBL/GenBank/DDBJ databases">
        <authorList>
            <person name="Sun L."/>
            <person name="Chen Z."/>
        </authorList>
    </citation>
    <scope>NUCLEOTIDE SEQUENCE [LARGE SCALE GENOMIC DNA]</scope>
    <source>
        <strain evidence="2 3">3-5-3</strain>
    </source>
</reference>
<dbReference type="SUPFAM" id="SSF53474">
    <property type="entry name" value="alpha/beta-Hydrolases"/>
    <property type="match status" value="1"/>
</dbReference>
<dbReference type="OrthoDB" id="9806902at2"/>
<sequence length="313" mass="35401">MTSIESNHFNLLSSDGTDIYVYNWLPSPASEARPRGVIQIAHGMAETAKRYERIAFELTLQGYIVYANDHRGHGRTAGSLDELGKIGTDGFNAMVNDMISLGSVIRDKYPDLPILLLGHSMGSFLTQKVMYTGHEHYSGFMLSGTCGKRSMLEVGEKLALLQVMLQGERHPSLLLNAVVFGPYNRSFKPVRTPFDWLTRDQAEVDKFIEDPECGAISSTGFFRDFFRLLLEIHNPERMALIPKDKPIYLFSGEEDPVGLKGDGVRRLYRQYHHLGIQDVELKLYPGARHELLNEINRDEVTSDLLGWINRHTS</sequence>
<name>A0A433X2Z9_9BACL</name>
<dbReference type="Proteomes" id="UP000272464">
    <property type="component" value="Unassembled WGS sequence"/>
</dbReference>
<protein>
    <submittedName>
        <fullName evidence="2">Alpha/beta hydrolase</fullName>
    </submittedName>
</protein>
<organism evidence="2 3">
    <name type="scientific">Paenibacillus zeisoli</name>
    <dbReference type="NCBI Taxonomy" id="2496267"/>
    <lineage>
        <taxon>Bacteria</taxon>
        <taxon>Bacillati</taxon>
        <taxon>Bacillota</taxon>
        <taxon>Bacilli</taxon>
        <taxon>Bacillales</taxon>
        <taxon>Paenibacillaceae</taxon>
        <taxon>Paenibacillus</taxon>
    </lineage>
</organism>
<gene>
    <name evidence="2" type="ORF">EJP77_17630</name>
</gene>
<dbReference type="InterPro" id="IPR029058">
    <property type="entry name" value="AB_hydrolase_fold"/>
</dbReference>
<dbReference type="EMBL" id="RZNX01000010">
    <property type="protein sequence ID" value="RUT28435.1"/>
    <property type="molecule type" value="Genomic_DNA"/>
</dbReference>
<dbReference type="GO" id="GO:0016787">
    <property type="term" value="F:hydrolase activity"/>
    <property type="evidence" value="ECO:0007669"/>
    <property type="project" value="UniProtKB-KW"/>
</dbReference>
<evidence type="ECO:0000259" key="1">
    <source>
        <dbReference type="Pfam" id="PF12146"/>
    </source>
</evidence>
<dbReference type="InterPro" id="IPR051044">
    <property type="entry name" value="MAG_DAG_Lipase"/>
</dbReference>
<comment type="caution">
    <text evidence="2">The sequence shown here is derived from an EMBL/GenBank/DDBJ whole genome shotgun (WGS) entry which is preliminary data.</text>
</comment>